<dbReference type="EMBL" id="JACVXA010000005">
    <property type="protein sequence ID" value="MBE3637049.1"/>
    <property type="molecule type" value="Genomic_DNA"/>
</dbReference>
<dbReference type="Pfam" id="PF01323">
    <property type="entry name" value="DSBA"/>
    <property type="match status" value="1"/>
</dbReference>
<dbReference type="PROSITE" id="PS51352">
    <property type="entry name" value="THIOREDOXIN_2"/>
    <property type="match status" value="1"/>
</dbReference>
<proteinExistence type="predicted"/>
<feature type="signal peptide" evidence="5">
    <location>
        <begin position="1"/>
        <end position="23"/>
    </location>
</feature>
<sequence>MTSLRSLMAGCSLAAAMAMPAHAFDIGAMSDAERAQFREEIRAYLLDNPEVLMEAIGVLENRQAEAQATADKDLVAAHAEALFEDEASWVGGNPEGDLVLVEFMDYRCGYCKKAYDEVSELVESDGNIRFVVKEFPILGEESVLAARFAVAVKLEAGDAAYEQVHDALMTLRGNVTADALERVGRDAGIDVDAVMARMEDPQVTATLEANHALAQQLSISGTPTFIMGDEILRGYLPLDAMRQVAEQERAEG</sequence>
<evidence type="ECO:0000256" key="5">
    <source>
        <dbReference type="SAM" id="SignalP"/>
    </source>
</evidence>
<feature type="chain" id="PRO_5035285039" evidence="5">
    <location>
        <begin position="24"/>
        <end position="252"/>
    </location>
</feature>
<dbReference type="PANTHER" id="PTHR13887">
    <property type="entry name" value="GLUTATHIONE S-TRANSFERASE KAPPA"/>
    <property type="match status" value="1"/>
</dbReference>
<evidence type="ECO:0000256" key="4">
    <source>
        <dbReference type="ARBA" id="ARBA00023284"/>
    </source>
</evidence>
<organism evidence="7 8">
    <name type="scientific">Mangrovicoccus algicola</name>
    <dbReference type="NCBI Taxonomy" id="2771008"/>
    <lineage>
        <taxon>Bacteria</taxon>
        <taxon>Pseudomonadati</taxon>
        <taxon>Pseudomonadota</taxon>
        <taxon>Alphaproteobacteria</taxon>
        <taxon>Rhodobacterales</taxon>
        <taxon>Paracoccaceae</taxon>
        <taxon>Mangrovicoccus</taxon>
    </lineage>
</organism>
<dbReference type="Gene3D" id="3.40.30.10">
    <property type="entry name" value="Glutaredoxin"/>
    <property type="match status" value="1"/>
</dbReference>
<name>A0A8J7CU10_9RHOB</name>
<dbReference type="SUPFAM" id="SSF52833">
    <property type="entry name" value="Thioredoxin-like"/>
    <property type="match status" value="1"/>
</dbReference>
<dbReference type="Proteomes" id="UP000609121">
    <property type="component" value="Unassembled WGS sequence"/>
</dbReference>
<gene>
    <name evidence="7" type="ORF">ICN82_02370</name>
</gene>
<evidence type="ECO:0000259" key="6">
    <source>
        <dbReference type="PROSITE" id="PS51352"/>
    </source>
</evidence>
<dbReference type="InterPro" id="IPR041205">
    <property type="entry name" value="ScsC_N"/>
</dbReference>
<dbReference type="RefSeq" id="WP_193179238.1">
    <property type="nucleotide sequence ID" value="NZ_JACVXA010000005.1"/>
</dbReference>
<dbReference type="CDD" id="cd03023">
    <property type="entry name" value="DsbA_Com1_like"/>
    <property type="match status" value="1"/>
</dbReference>
<keyword evidence="4" id="KW-0676">Redox-active center</keyword>
<dbReference type="GO" id="GO:0016491">
    <property type="term" value="F:oxidoreductase activity"/>
    <property type="evidence" value="ECO:0007669"/>
    <property type="project" value="UniProtKB-KW"/>
</dbReference>
<dbReference type="InterPro" id="IPR036249">
    <property type="entry name" value="Thioredoxin-like_sf"/>
</dbReference>
<dbReference type="AlphaFoldDB" id="A0A8J7CU10"/>
<keyword evidence="1 5" id="KW-0732">Signal</keyword>
<evidence type="ECO:0000256" key="3">
    <source>
        <dbReference type="ARBA" id="ARBA00023157"/>
    </source>
</evidence>
<protein>
    <submittedName>
        <fullName evidence="7">DsbA family protein</fullName>
    </submittedName>
</protein>
<keyword evidence="8" id="KW-1185">Reference proteome</keyword>
<dbReference type="PANTHER" id="PTHR13887:SF14">
    <property type="entry name" value="DISULFIDE BOND FORMATION PROTEIN D"/>
    <property type="match status" value="1"/>
</dbReference>
<keyword evidence="2" id="KW-0560">Oxidoreductase</keyword>
<dbReference type="InterPro" id="IPR001853">
    <property type="entry name" value="DSBA-like_thioredoxin_dom"/>
</dbReference>
<evidence type="ECO:0000256" key="2">
    <source>
        <dbReference type="ARBA" id="ARBA00023002"/>
    </source>
</evidence>
<evidence type="ECO:0000313" key="8">
    <source>
        <dbReference type="Proteomes" id="UP000609121"/>
    </source>
</evidence>
<feature type="domain" description="Thioredoxin" evidence="6">
    <location>
        <begin position="63"/>
        <end position="250"/>
    </location>
</feature>
<reference evidence="7" key="1">
    <citation type="submission" date="2020-09" db="EMBL/GenBank/DDBJ databases">
        <title>A novel bacterium of genus Mangrovicoccus, isolated from South China Sea.</title>
        <authorList>
            <person name="Huang H."/>
            <person name="Mo K."/>
            <person name="Hu Y."/>
        </authorList>
    </citation>
    <scope>NUCLEOTIDE SEQUENCE</scope>
    <source>
        <strain evidence="7">HB182678</strain>
    </source>
</reference>
<dbReference type="InterPro" id="IPR013766">
    <property type="entry name" value="Thioredoxin_domain"/>
</dbReference>
<comment type="caution">
    <text evidence="7">The sequence shown here is derived from an EMBL/GenBank/DDBJ whole genome shotgun (WGS) entry which is preliminary data.</text>
</comment>
<evidence type="ECO:0000313" key="7">
    <source>
        <dbReference type="EMBL" id="MBE3637049.1"/>
    </source>
</evidence>
<keyword evidence="3" id="KW-1015">Disulfide bond</keyword>
<dbReference type="Pfam" id="PF18312">
    <property type="entry name" value="ScsC_N"/>
    <property type="match status" value="1"/>
</dbReference>
<evidence type="ECO:0000256" key="1">
    <source>
        <dbReference type="ARBA" id="ARBA00022729"/>
    </source>
</evidence>
<accession>A0A8J7CU10</accession>